<evidence type="ECO:0000313" key="2">
    <source>
        <dbReference type="Proteomes" id="UP001215280"/>
    </source>
</evidence>
<accession>A0AAD7IK27</accession>
<dbReference type="EMBL" id="JARJLG010000105">
    <property type="protein sequence ID" value="KAJ7744974.1"/>
    <property type="molecule type" value="Genomic_DNA"/>
</dbReference>
<sequence>MKYVLRRGQEFTLTLSFCPCASKRDTRPSSLIVNLIAGTIKRTGSGSGSTALNRLSLWMKRVRRVQAIGTRAGDPDIIVSLLPLTAMPLTVTQRAAANDFAHALFRWEVLIEEHGAVVRQDPNQYAIAYDEVERATTPESYTIPPREQWPALIRQLDDTLEPKATAFVDRLVNACFFMARLTVMMAAEDDQVDREAARIRAKLQDEHKFAKVEMHIPKTTDMHPLLVKRLAPVALSPALSTHARQNATRAPRPASQI</sequence>
<proteinExistence type="predicted"/>
<name>A0AAD7IK27_9AGAR</name>
<keyword evidence="2" id="KW-1185">Reference proteome</keyword>
<gene>
    <name evidence="1" type="ORF">DFH07DRAFT_19863</name>
</gene>
<dbReference type="AlphaFoldDB" id="A0AAD7IK27"/>
<dbReference type="Proteomes" id="UP001215280">
    <property type="component" value="Unassembled WGS sequence"/>
</dbReference>
<protein>
    <submittedName>
        <fullName evidence="1">Uncharacterized protein</fullName>
    </submittedName>
</protein>
<evidence type="ECO:0000313" key="1">
    <source>
        <dbReference type="EMBL" id="KAJ7744974.1"/>
    </source>
</evidence>
<comment type="caution">
    <text evidence="1">The sequence shown here is derived from an EMBL/GenBank/DDBJ whole genome shotgun (WGS) entry which is preliminary data.</text>
</comment>
<organism evidence="1 2">
    <name type="scientific">Mycena maculata</name>
    <dbReference type="NCBI Taxonomy" id="230809"/>
    <lineage>
        <taxon>Eukaryota</taxon>
        <taxon>Fungi</taxon>
        <taxon>Dikarya</taxon>
        <taxon>Basidiomycota</taxon>
        <taxon>Agaricomycotina</taxon>
        <taxon>Agaricomycetes</taxon>
        <taxon>Agaricomycetidae</taxon>
        <taxon>Agaricales</taxon>
        <taxon>Marasmiineae</taxon>
        <taxon>Mycenaceae</taxon>
        <taxon>Mycena</taxon>
    </lineage>
</organism>
<reference evidence="1" key="1">
    <citation type="submission" date="2023-03" db="EMBL/GenBank/DDBJ databases">
        <title>Massive genome expansion in bonnet fungi (Mycena s.s.) driven by repeated elements and novel gene families across ecological guilds.</title>
        <authorList>
            <consortium name="Lawrence Berkeley National Laboratory"/>
            <person name="Harder C.B."/>
            <person name="Miyauchi S."/>
            <person name="Viragh M."/>
            <person name="Kuo A."/>
            <person name="Thoen E."/>
            <person name="Andreopoulos B."/>
            <person name="Lu D."/>
            <person name="Skrede I."/>
            <person name="Drula E."/>
            <person name="Henrissat B."/>
            <person name="Morin E."/>
            <person name="Kohler A."/>
            <person name="Barry K."/>
            <person name="LaButti K."/>
            <person name="Morin E."/>
            <person name="Salamov A."/>
            <person name="Lipzen A."/>
            <person name="Mereny Z."/>
            <person name="Hegedus B."/>
            <person name="Baldrian P."/>
            <person name="Stursova M."/>
            <person name="Weitz H."/>
            <person name="Taylor A."/>
            <person name="Grigoriev I.V."/>
            <person name="Nagy L.G."/>
            <person name="Martin F."/>
            <person name="Kauserud H."/>
        </authorList>
    </citation>
    <scope>NUCLEOTIDE SEQUENCE</scope>
    <source>
        <strain evidence="1">CBHHK188m</strain>
    </source>
</reference>